<evidence type="ECO:0000256" key="7">
    <source>
        <dbReference type="HAMAP-Rule" id="MF_00201"/>
    </source>
</evidence>
<dbReference type="PANTHER" id="PTHR33991:SF1">
    <property type="entry name" value="DNA REPAIR PROTEIN RECO"/>
    <property type="match status" value="1"/>
</dbReference>
<evidence type="ECO:0000256" key="3">
    <source>
        <dbReference type="ARBA" id="ARBA00022763"/>
    </source>
</evidence>
<reference evidence="9 10" key="1">
    <citation type="submission" date="2015-06" db="EMBL/GenBank/DDBJ databases">
        <title>Draft genome of the moderately acidophilic sulfate reducer Candidatus Desulfosporosinus acididurans strain M1.</title>
        <authorList>
            <person name="Poehlein A."/>
            <person name="Petzsch P."/>
            <person name="Johnson B.D."/>
            <person name="Schloemann M."/>
            <person name="Daniel R."/>
            <person name="Muehling M."/>
        </authorList>
    </citation>
    <scope>NUCLEOTIDE SEQUENCE [LARGE SCALE GENOMIC DNA]</scope>
    <source>
        <strain evidence="9 10">M1</strain>
    </source>
</reference>
<evidence type="ECO:0000256" key="5">
    <source>
        <dbReference type="ARBA" id="ARBA00023204"/>
    </source>
</evidence>
<dbReference type="RefSeq" id="WP_047809891.1">
    <property type="nucleotide sequence ID" value="NZ_LDZY01000006.1"/>
</dbReference>
<evidence type="ECO:0000259" key="8">
    <source>
        <dbReference type="Pfam" id="PF11967"/>
    </source>
</evidence>
<protein>
    <recommendedName>
        <fullName evidence="2 7">DNA repair protein RecO</fullName>
    </recommendedName>
    <alternativeName>
        <fullName evidence="6 7">Recombination protein O</fullName>
    </alternativeName>
</protein>
<dbReference type="GO" id="GO:0043590">
    <property type="term" value="C:bacterial nucleoid"/>
    <property type="evidence" value="ECO:0007669"/>
    <property type="project" value="TreeGrafter"/>
</dbReference>
<dbReference type="Gene3D" id="2.40.50.140">
    <property type="entry name" value="Nucleic acid-binding proteins"/>
    <property type="match status" value="1"/>
</dbReference>
<dbReference type="Pfam" id="PF11967">
    <property type="entry name" value="RecO_N"/>
    <property type="match status" value="1"/>
</dbReference>
<feature type="domain" description="DNA replication/recombination mediator RecO N-terminal" evidence="8">
    <location>
        <begin position="1"/>
        <end position="79"/>
    </location>
</feature>
<sequence>MAVYHADALVIRSREYGESDRVLTLFSREMGKIQAVAKGVRKPKSRQRAGAQLFTYGDFLIHKGKSLDTVSQCSPKESFSYLWSDLDRSLAASAMAELLDISTISGQPNAELFTLTLTCLFLLEQYETSLLLSAYALRLMVILGYRPHLGDCVECGERLQGERLFFSSEAGGTLCGRCRESYSGRMVRAGSIAFMRQLIQADLSKLDRLRWAAWMREEVLETLRHYLEHKFERPLKSWRLGNTISDGLERHIRSLNGKEGKEFE</sequence>
<dbReference type="AlphaFoldDB" id="A0A0J1FR61"/>
<dbReference type="PANTHER" id="PTHR33991">
    <property type="entry name" value="DNA REPAIR PROTEIN RECO"/>
    <property type="match status" value="1"/>
</dbReference>
<dbReference type="InterPro" id="IPR022572">
    <property type="entry name" value="DNA_rep/recomb_RecO_N"/>
</dbReference>
<dbReference type="InterPro" id="IPR042242">
    <property type="entry name" value="RecO_C"/>
</dbReference>
<keyword evidence="3 7" id="KW-0227">DNA damage</keyword>
<evidence type="ECO:0000256" key="4">
    <source>
        <dbReference type="ARBA" id="ARBA00023172"/>
    </source>
</evidence>
<dbReference type="EMBL" id="LDZY01000006">
    <property type="protein sequence ID" value="KLU65980.1"/>
    <property type="molecule type" value="Genomic_DNA"/>
</dbReference>
<dbReference type="GO" id="GO:0006302">
    <property type="term" value="P:double-strand break repair"/>
    <property type="evidence" value="ECO:0007669"/>
    <property type="project" value="TreeGrafter"/>
</dbReference>
<dbReference type="SUPFAM" id="SSF57863">
    <property type="entry name" value="ArfGap/RecO-like zinc finger"/>
    <property type="match status" value="1"/>
</dbReference>
<dbReference type="InterPro" id="IPR012340">
    <property type="entry name" value="NA-bd_OB-fold"/>
</dbReference>
<dbReference type="GO" id="GO:0006310">
    <property type="term" value="P:DNA recombination"/>
    <property type="evidence" value="ECO:0007669"/>
    <property type="project" value="UniProtKB-UniRule"/>
</dbReference>
<dbReference type="Pfam" id="PF02565">
    <property type="entry name" value="RecO_C"/>
    <property type="match status" value="1"/>
</dbReference>
<dbReference type="Proteomes" id="UP000036356">
    <property type="component" value="Unassembled WGS sequence"/>
</dbReference>
<dbReference type="Gene3D" id="1.20.1440.120">
    <property type="entry name" value="Recombination protein O, C-terminal domain"/>
    <property type="match status" value="1"/>
</dbReference>
<evidence type="ECO:0000256" key="6">
    <source>
        <dbReference type="ARBA" id="ARBA00033409"/>
    </source>
</evidence>
<dbReference type="NCBIfam" id="TIGR00613">
    <property type="entry name" value="reco"/>
    <property type="match status" value="1"/>
</dbReference>
<keyword evidence="10" id="KW-1185">Reference proteome</keyword>
<keyword evidence="4 7" id="KW-0233">DNA recombination</keyword>
<dbReference type="STRING" id="476652.DEAC_c20190"/>
<evidence type="ECO:0000313" key="10">
    <source>
        <dbReference type="Proteomes" id="UP000036356"/>
    </source>
</evidence>
<accession>A0A0J1FR61</accession>
<comment type="similarity">
    <text evidence="1 7">Belongs to the RecO family.</text>
</comment>
<evidence type="ECO:0000313" key="9">
    <source>
        <dbReference type="EMBL" id="KLU65980.1"/>
    </source>
</evidence>
<comment type="function">
    <text evidence="7">Involved in DNA repair and RecF pathway recombination.</text>
</comment>
<dbReference type="HAMAP" id="MF_00201">
    <property type="entry name" value="RecO"/>
    <property type="match status" value="1"/>
</dbReference>
<dbReference type="InterPro" id="IPR003717">
    <property type="entry name" value="RecO"/>
</dbReference>
<comment type="caution">
    <text evidence="9">The sequence shown here is derived from an EMBL/GenBank/DDBJ whole genome shotgun (WGS) entry which is preliminary data.</text>
</comment>
<evidence type="ECO:0000256" key="2">
    <source>
        <dbReference type="ARBA" id="ARBA00021310"/>
    </source>
</evidence>
<dbReference type="PATRIC" id="fig|476652.3.peg.2090"/>
<evidence type="ECO:0000256" key="1">
    <source>
        <dbReference type="ARBA" id="ARBA00007452"/>
    </source>
</evidence>
<organism evidence="9 10">
    <name type="scientific">Desulfosporosinus acididurans</name>
    <dbReference type="NCBI Taxonomy" id="476652"/>
    <lineage>
        <taxon>Bacteria</taxon>
        <taxon>Bacillati</taxon>
        <taxon>Bacillota</taxon>
        <taxon>Clostridia</taxon>
        <taxon>Eubacteriales</taxon>
        <taxon>Desulfitobacteriaceae</taxon>
        <taxon>Desulfosporosinus</taxon>
    </lineage>
</organism>
<dbReference type="SUPFAM" id="SSF50249">
    <property type="entry name" value="Nucleic acid-binding proteins"/>
    <property type="match status" value="1"/>
</dbReference>
<dbReference type="InterPro" id="IPR037278">
    <property type="entry name" value="ARFGAP/RecO"/>
</dbReference>
<keyword evidence="5 7" id="KW-0234">DNA repair</keyword>
<proteinExistence type="inferred from homology"/>
<name>A0A0J1FR61_9FIRM</name>
<gene>
    <name evidence="7 9" type="primary">recO</name>
    <name evidence="9" type="ORF">DEAC_c20190</name>
</gene>